<organism evidence="3 4">
    <name type="scientific">Urbifossiella limnaea</name>
    <dbReference type="NCBI Taxonomy" id="2528023"/>
    <lineage>
        <taxon>Bacteria</taxon>
        <taxon>Pseudomonadati</taxon>
        <taxon>Planctomycetota</taxon>
        <taxon>Planctomycetia</taxon>
        <taxon>Gemmatales</taxon>
        <taxon>Gemmataceae</taxon>
        <taxon>Urbifossiella</taxon>
    </lineage>
</organism>
<keyword evidence="2" id="KW-0472">Membrane</keyword>
<dbReference type="RefSeq" id="WP_145244449.1">
    <property type="nucleotide sequence ID" value="NZ_CP036273.1"/>
</dbReference>
<dbReference type="GO" id="GO:0005886">
    <property type="term" value="C:plasma membrane"/>
    <property type="evidence" value="ECO:0007669"/>
    <property type="project" value="TreeGrafter"/>
</dbReference>
<keyword evidence="2" id="KW-1133">Transmembrane helix</keyword>
<reference evidence="3 4" key="1">
    <citation type="submission" date="2019-02" db="EMBL/GenBank/DDBJ databases">
        <title>Deep-cultivation of Planctomycetes and their phenomic and genomic characterization uncovers novel biology.</title>
        <authorList>
            <person name="Wiegand S."/>
            <person name="Jogler M."/>
            <person name="Boedeker C."/>
            <person name="Pinto D."/>
            <person name="Vollmers J."/>
            <person name="Rivas-Marin E."/>
            <person name="Kohn T."/>
            <person name="Peeters S.H."/>
            <person name="Heuer A."/>
            <person name="Rast P."/>
            <person name="Oberbeckmann S."/>
            <person name="Bunk B."/>
            <person name="Jeske O."/>
            <person name="Meyerdierks A."/>
            <person name="Storesund J.E."/>
            <person name="Kallscheuer N."/>
            <person name="Luecker S."/>
            <person name="Lage O.M."/>
            <person name="Pohl T."/>
            <person name="Merkel B.J."/>
            <person name="Hornburger P."/>
            <person name="Mueller R.-W."/>
            <person name="Bruemmer F."/>
            <person name="Labrenz M."/>
            <person name="Spormann A.M."/>
            <person name="Op den Camp H."/>
            <person name="Overmann J."/>
            <person name="Amann R."/>
            <person name="Jetten M.S.M."/>
            <person name="Mascher T."/>
            <person name="Medema M.H."/>
            <person name="Devos D.P."/>
            <person name="Kaster A.-K."/>
            <person name="Ovreas L."/>
            <person name="Rohde M."/>
            <person name="Galperin M.Y."/>
            <person name="Jogler C."/>
        </authorList>
    </citation>
    <scope>NUCLEOTIDE SEQUENCE [LARGE SCALE GENOMIC DNA]</scope>
    <source>
        <strain evidence="3 4">ETA_A1</strain>
    </source>
</reference>
<keyword evidence="4" id="KW-1185">Reference proteome</keyword>
<evidence type="ECO:0000313" key="3">
    <source>
        <dbReference type="EMBL" id="QDU24284.1"/>
    </source>
</evidence>
<evidence type="ECO:0000313" key="4">
    <source>
        <dbReference type="Proteomes" id="UP000319576"/>
    </source>
</evidence>
<dbReference type="OrthoDB" id="283587at2"/>
<dbReference type="KEGG" id="uli:ETAA1_62980"/>
<name>A0A517Y3N1_9BACT</name>
<protein>
    <recommendedName>
        <fullName evidence="5">NfeD-like C-terminal domain-containing protein</fullName>
    </recommendedName>
</protein>
<gene>
    <name evidence="3" type="ORF">ETAA1_62980</name>
</gene>
<accession>A0A517Y3N1</accession>
<proteinExistence type="predicted"/>
<keyword evidence="2" id="KW-0812">Transmembrane</keyword>
<evidence type="ECO:0000256" key="1">
    <source>
        <dbReference type="SAM" id="MobiDB-lite"/>
    </source>
</evidence>
<feature type="region of interest" description="Disordered" evidence="1">
    <location>
        <begin position="160"/>
        <end position="184"/>
    </location>
</feature>
<dbReference type="AlphaFoldDB" id="A0A517Y3N1"/>
<sequence>MDYLTVALLLVLVGVVLLGAEILLPTGGLLVVGALLCFAVAVGTILYYGTALEATVAMAGLAVGLPAAGFVAVAAWRRLSIGRALDADGGDRAVDVPQLMKLDELRGRVGRTATPMRPSGAVVFDGQRVDALTEGMMLDAGVWVRCVEAKAGRVVVRQIDPPGDLSDVNPDAPARKSDFDLNLD</sequence>
<dbReference type="InterPro" id="IPR052165">
    <property type="entry name" value="Membrane_assoc_protease"/>
</dbReference>
<dbReference type="EMBL" id="CP036273">
    <property type="protein sequence ID" value="QDU24284.1"/>
    <property type="molecule type" value="Genomic_DNA"/>
</dbReference>
<evidence type="ECO:0008006" key="5">
    <source>
        <dbReference type="Google" id="ProtNLM"/>
    </source>
</evidence>
<dbReference type="Gene3D" id="2.40.50.140">
    <property type="entry name" value="Nucleic acid-binding proteins"/>
    <property type="match status" value="1"/>
</dbReference>
<dbReference type="PANTHER" id="PTHR33507:SF3">
    <property type="entry name" value="INNER MEMBRANE PROTEIN YBBJ"/>
    <property type="match status" value="1"/>
</dbReference>
<dbReference type="InterPro" id="IPR012340">
    <property type="entry name" value="NA-bd_OB-fold"/>
</dbReference>
<evidence type="ECO:0000256" key="2">
    <source>
        <dbReference type="SAM" id="Phobius"/>
    </source>
</evidence>
<feature type="compositionally biased region" description="Basic and acidic residues" evidence="1">
    <location>
        <begin position="173"/>
        <end position="184"/>
    </location>
</feature>
<dbReference type="PANTHER" id="PTHR33507">
    <property type="entry name" value="INNER MEMBRANE PROTEIN YBBJ"/>
    <property type="match status" value="1"/>
</dbReference>
<dbReference type="Proteomes" id="UP000319576">
    <property type="component" value="Chromosome"/>
</dbReference>
<feature type="transmembrane region" description="Helical" evidence="2">
    <location>
        <begin position="56"/>
        <end position="76"/>
    </location>
</feature>
<feature type="transmembrane region" description="Helical" evidence="2">
    <location>
        <begin position="29"/>
        <end position="49"/>
    </location>
</feature>